<feature type="region of interest" description="Disordered" evidence="3">
    <location>
        <begin position="1"/>
        <end position="27"/>
    </location>
</feature>
<keyword evidence="1 2" id="KW-0175">Coiled coil</keyword>
<feature type="compositionally biased region" description="Polar residues" evidence="3">
    <location>
        <begin position="1106"/>
        <end position="1127"/>
    </location>
</feature>
<feature type="region of interest" description="Disordered" evidence="3">
    <location>
        <begin position="58"/>
        <end position="78"/>
    </location>
</feature>
<evidence type="ECO:0000256" key="1">
    <source>
        <dbReference type="ARBA" id="ARBA00023054"/>
    </source>
</evidence>
<feature type="coiled-coil region" evidence="2">
    <location>
        <begin position="1787"/>
        <end position="1870"/>
    </location>
</feature>
<keyword evidence="5" id="KW-1185">Reference proteome</keyword>
<dbReference type="Proteomes" id="UP000606786">
    <property type="component" value="Unassembled WGS sequence"/>
</dbReference>
<feature type="compositionally biased region" description="Basic residues" evidence="3">
    <location>
        <begin position="1975"/>
        <end position="1984"/>
    </location>
</feature>
<feature type="compositionally biased region" description="Basic and acidic residues" evidence="3">
    <location>
        <begin position="2051"/>
        <end position="2060"/>
    </location>
</feature>
<feature type="region of interest" description="Disordered" evidence="3">
    <location>
        <begin position="538"/>
        <end position="641"/>
    </location>
</feature>
<feature type="compositionally biased region" description="Acidic residues" evidence="3">
    <location>
        <begin position="2024"/>
        <end position="2050"/>
    </location>
</feature>
<feature type="compositionally biased region" description="Polar residues" evidence="3">
    <location>
        <begin position="2061"/>
        <end position="2070"/>
    </location>
</feature>
<dbReference type="Gene3D" id="1.10.287.1490">
    <property type="match status" value="1"/>
</dbReference>
<evidence type="ECO:0000256" key="2">
    <source>
        <dbReference type="SAM" id="Coils"/>
    </source>
</evidence>
<feature type="compositionally biased region" description="Polar residues" evidence="3">
    <location>
        <begin position="921"/>
        <end position="930"/>
    </location>
</feature>
<dbReference type="OrthoDB" id="75801at2759"/>
<reference evidence="4" key="1">
    <citation type="submission" date="2020-11" db="EMBL/GenBank/DDBJ databases">
        <authorList>
            <person name="Whitehead M."/>
        </authorList>
    </citation>
    <scope>NUCLEOTIDE SEQUENCE</scope>
    <source>
        <strain evidence="4">EGII</strain>
    </source>
</reference>
<feature type="coiled-coil region" evidence="2">
    <location>
        <begin position="1571"/>
        <end position="1653"/>
    </location>
</feature>
<dbReference type="PANTHER" id="PTHR18870">
    <property type="entry name" value="PROTEIN TAG-278-RELATED"/>
    <property type="match status" value="1"/>
</dbReference>
<organism evidence="4 5">
    <name type="scientific">Ceratitis capitata</name>
    <name type="common">Mediterranean fruit fly</name>
    <name type="synonym">Tephritis capitata</name>
    <dbReference type="NCBI Taxonomy" id="7213"/>
    <lineage>
        <taxon>Eukaryota</taxon>
        <taxon>Metazoa</taxon>
        <taxon>Ecdysozoa</taxon>
        <taxon>Arthropoda</taxon>
        <taxon>Hexapoda</taxon>
        <taxon>Insecta</taxon>
        <taxon>Pterygota</taxon>
        <taxon>Neoptera</taxon>
        <taxon>Endopterygota</taxon>
        <taxon>Diptera</taxon>
        <taxon>Brachycera</taxon>
        <taxon>Muscomorpha</taxon>
        <taxon>Tephritoidea</taxon>
        <taxon>Tephritidae</taxon>
        <taxon>Ceratitis</taxon>
        <taxon>Ceratitis</taxon>
    </lineage>
</organism>
<feature type="compositionally biased region" description="Polar residues" evidence="3">
    <location>
        <begin position="897"/>
        <end position="906"/>
    </location>
</feature>
<dbReference type="PANTHER" id="PTHR18870:SF9">
    <property type="entry name" value="PROTEIN TAG-278-RELATED"/>
    <property type="match status" value="1"/>
</dbReference>
<protein>
    <submittedName>
        <fullName evidence="4">(Mediterranean fruit fly) hypothetical protein</fullName>
    </submittedName>
</protein>
<feature type="coiled-coil region" evidence="2">
    <location>
        <begin position="1708"/>
        <end position="1749"/>
    </location>
</feature>
<accession>A0A811UAM7</accession>
<proteinExistence type="predicted"/>
<feature type="compositionally biased region" description="Low complexity" evidence="3">
    <location>
        <begin position="548"/>
        <end position="587"/>
    </location>
</feature>
<feature type="region of interest" description="Disordered" evidence="3">
    <location>
        <begin position="1962"/>
        <end position="2070"/>
    </location>
</feature>
<name>A0A811UAM7_CERCA</name>
<feature type="region of interest" description="Disordered" evidence="3">
    <location>
        <begin position="1105"/>
        <end position="1166"/>
    </location>
</feature>
<dbReference type="EMBL" id="CAJHJT010000001">
    <property type="protein sequence ID" value="CAD6995007.1"/>
    <property type="molecule type" value="Genomic_DNA"/>
</dbReference>
<feature type="compositionally biased region" description="Basic residues" evidence="3">
    <location>
        <begin position="7"/>
        <end position="16"/>
    </location>
</feature>
<feature type="compositionally biased region" description="Polar residues" evidence="3">
    <location>
        <begin position="1150"/>
        <end position="1166"/>
    </location>
</feature>
<feature type="compositionally biased region" description="Polar residues" evidence="3">
    <location>
        <begin position="782"/>
        <end position="794"/>
    </location>
</feature>
<feature type="compositionally biased region" description="Low complexity" evidence="3">
    <location>
        <begin position="601"/>
        <end position="629"/>
    </location>
</feature>
<feature type="region of interest" description="Disordered" evidence="3">
    <location>
        <begin position="666"/>
        <end position="731"/>
    </location>
</feature>
<feature type="compositionally biased region" description="Low complexity" evidence="3">
    <location>
        <begin position="907"/>
        <end position="920"/>
    </location>
</feature>
<sequence>MFNLLRRSTKKKKKSHQEKSPKAARYSAGVALEERASAGVVDRVNKTAPIERYRSYNEWQREREREHERERQRDERRIGLPKHVGAEKRYRCAETEEFDDLKDLEEDEYDYCDVDDDRACRDESELAITARKPLFAGSGEVATSKEHCVYFRSDHNDGERDREARKKLNLAITTAANNSKLSDATTIATAINGETAFSTTGCGVVATTGCVAASSSTSPDEAATTLRTNDFTLAELDVDKINKFSTNLSKLDVRRVGEHERDEADRIKRSFRLGDVAAGSRECESLNRHGSSNEEAVWQRRILPLVNSKKYNKNERDRNRAIIDTDQREFAQNPLLSSSTNASYACAENVERAVNATASNENRISHGNGNGQESEVFHADGQIAIATDTAYSAAINEVKYRNLDKTKSKTPKVQKSNEAKRQSRLSLALGLNLKGARSKSITDVSTANTDSSSFTGYYSGSSSCSGRGQRQRSQLGKAFRYSFLRGRSKSTDTDTPCDEDDTAAGLECTKAEKTVGSTGSRALKKSKEFLSDLFMARGRNHNRNRNSQTPTQTQTQTITQTEQLHTTQQQQQQKLAQLQLKKQQQSTAKDERTFPPVSGPTNVNNYTHTNHNHQQQQRQQQQNNHNNNTRPTNPVEVMQNGQNNTTTTHLEVISDPLSSSANSYQIAKSNNSAKNVSRTFADEERHRRSNSAGEQQMSVRVGLRARSADPQWNLSGSETGSQSERNGIDEESDCRSLNVHCNSDCAVIRETRVEWNGALNTAGTDNNNAEQPVDRENSEINATKQAGKPSTNGEEYTLKNGQGVGINEKDDKVSVRDSSGEVGGYGAIKTNQCNDEVTTCSDTGETPQSAFPLTTPIPTTTITAVNLLTNNARASPDTFDLPPSLCPNVVAPMGQTSAKVSETAYDSRTSSPRPPSESISGNTNASNGANQCDGGESRVPILPKITVVDCSGSLSGVEGVRAGSPVEQEVFYDFENDLPTSKRECVGLRISAVDEDVEQTDDGIDDDEVFHEQEIPATIYQPKWPLRYNHTKLENVPEQEENDEEIGIDKHTMDTDVNSATDSDYDAADRRRQRSTSEIDDSADNLDIEYEDSKHFDSPERAALKSANTSDSNLSTSYPDSGISGVNSHCSSTSSYSRRHSSSDNETRTTRSSKSGSPTMQHHYNNNNINRQHTQSISQQHLPFVRDGNSTDCDETLLQYDDLDCLVESVDPNERLVCIESISLPDVVVESTTGASGASSSASSATLCDKANGLGPIDSEQIININGATGNSIGSVHFIPIHVEGSDQTTPKRRSLDDSVLGSGGGINKTFAHMNGLHQKSTVEITEDSSELTNGVVNGHNNNKEHEVIVEKLRRELIEQKSRYNTQIGDAQKNVQNLQNKVTEMQAKIEKLEQEMSAKAWNVERLQGELRAAQKDDDFVRKRLKLIEDEKTTLRHKYSENEDEFRKKYEELELQYGELEAKYTETKALASNLQTQLATAQTEAEEWRKEVEKIRGELEAQIVILKNALDNSEAERKICQDKWQKEFEMLRTRNQDREENLMADCEWQLRQIRLQAKDKQDKLQHERQIALERTEQLHNELEERCQEIKGLKVYQAEVKSLRGVVAEQELAIKTLMQQIDTIQSELQTANTNLEEQMKAVKKIKNQCDNALRDKEREVVHRISEMRNQAAVFWEDKLYTEMTRLKTELESVYVDERREALDKLQAEHIEELRALTSRYTANEDELKTELSELQERFERKTEEFSDMRDKSDNSLLQMRMHLDRADREYQNAMCREEERRETLEANLRKEFQAEREEMEEKFRDRLSQVKEEFARELQNATQEMRQHHQKELEQQKAKLQAEKEEALQELAERHRKKLTAAEEQIKEIELRHKHDLKDLKAAYDTEKSAMDKRDISNTNEIEQLHRKCRCLTNLFEEMRMRYERRDPRPEDLREIDELRTRCESQERDLFELTDRLREMQIQMQSMQDSSGDAAKKVAKAVKKPPPKTIPTNCDVIYEDENEERESPPPQAPPSPNATHSNNANDADEDEGDDEENAEDEDEQADNNDAECEEKTSKKQEVTNKQTKIVNGNDKTANFIIANKELKQKNVNTMNEDDESHMISAV</sequence>
<gene>
    <name evidence="4" type="ORF">CCAP1982_LOCUS3738</name>
</gene>
<feature type="compositionally biased region" description="Polar residues" evidence="3">
    <location>
        <begin position="710"/>
        <end position="725"/>
    </location>
</feature>
<comment type="caution">
    <text evidence="4">The sequence shown here is derived from an EMBL/GenBank/DDBJ whole genome shotgun (WGS) entry which is preliminary data.</text>
</comment>
<feature type="compositionally biased region" description="Polar residues" evidence="3">
    <location>
        <begin position="666"/>
        <end position="678"/>
    </location>
</feature>
<evidence type="ECO:0000313" key="4">
    <source>
        <dbReference type="EMBL" id="CAD6995007.1"/>
    </source>
</evidence>
<evidence type="ECO:0000313" key="5">
    <source>
        <dbReference type="Proteomes" id="UP000606786"/>
    </source>
</evidence>
<feature type="region of interest" description="Disordered" evidence="3">
    <location>
        <begin position="897"/>
        <end position="936"/>
    </location>
</feature>
<feature type="region of interest" description="Disordered" evidence="3">
    <location>
        <begin position="1034"/>
        <end position="1087"/>
    </location>
</feature>
<evidence type="ECO:0000256" key="3">
    <source>
        <dbReference type="SAM" id="MobiDB-lite"/>
    </source>
</evidence>
<feature type="compositionally biased region" description="Acidic residues" evidence="3">
    <location>
        <begin position="1037"/>
        <end position="1046"/>
    </location>
</feature>
<feature type="region of interest" description="Disordered" evidence="3">
    <location>
        <begin position="782"/>
        <end position="807"/>
    </location>
</feature>
<feature type="compositionally biased region" description="Acidic residues" evidence="3">
    <location>
        <begin position="1078"/>
        <end position="1087"/>
    </location>
</feature>
<feature type="coiled-coil region" evidence="2">
    <location>
        <begin position="1343"/>
        <end position="1515"/>
    </location>
</feature>